<name>A0A1C4GWY5_9GAMM</name>
<dbReference type="AlphaFoldDB" id="A0A1C4GWY5"/>
<dbReference type="Proteomes" id="UP000243661">
    <property type="component" value="Unassembled WGS sequence"/>
</dbReference>
<reference evidence="1 2" key="1">
    <citation type="submission" date="2016-08" db="EMBL/GenBank/DDBJ databases">
        <authorList>
            <person name="Seilhamer J.J."/>
        </authorList>
    </citation>
    <scope>NUCLEOTIDE SEQUENCE [LARGE SCALE GENOMIC DNA]</scope>
    <source>
        <strain evidence="1 2">ANC 4874</strain>
    </source>
</reference>
<sequence>MNLTEFYLTMNQKYREDMLIQDHEQNKNDLEHK</sequence>
<evidence type="ECO:0000313" key="2">
    <source>
        <dbReference type="Proteomes" id="UP000243661"/>
    </source>
</evidence>
<gene>
    <name evidence="1" type="ORF">GA0116959_111127</name>
</gene>
<protein>
    <submittedName>
        <fullName evidence="1">Uncharacterized protein</fullName>
    </submittedName>
</protein>
<proteinExistence type="predicted"/>
<evidence type="ECO:0000313" key="1">
    <source>
        <dbReference type="EMBL" id="SCC72717.1"/>
    </source>
</evidence>
<accession>A0A1C4GWY5</accession>
<organism evidence="1 2">
    <name type="scientific">Acinetobacter albensis</name>
    <dbReference type="NCBI Taxonomy" id="1673609"/>
    <lineage>
        <taxon>Bacteria</taxon>
        <taxon>Pseudomonadati</taxon>
        <taxon>Pseudomonadota</taxon>
        <taxon>Gammaproteobacteria</taxon>
        <taxon>Moraxellales</taxon>
        <taxon>Moraxellaceae</taxon>
        <taxon>Acinetobacter</taxon>
    </lineage>
</organism>
<dbReference type="EMBL" id="FMBK01000011">
    <property type="protein sequence ID" value="SCC72717.1"/>
    <property type="molecule type" value="Genomic_DNA"/>
</dbReference>